<feature type="compositionally biased region" description="Basic and acidic residues" evidence="1">
    <location>
        <begin position="832"/>
        <end position="848"/>
    </location>
</feature>
<feature type="compositionally biased region" description="Polar residues" evidence="1">
    <location>
        <begin position="138"/>
        <end position="150"/>
    </location>
</feature>
<organism evidence="2 3">
    <name type="scientific">Rickenella mellea</name>
    <dbReference type="NCBI Taxonomy" id="50990"/>
    <lineage>
        <taxon>Eukaryota</taxon>
        <taxon>Fungi</taxon>
        <taxon>Dikarya</taxon>
        <taxon>Basidiomycota</taxon>
        <taxon>Agaricomycotina</taxon>
        <taxon>Agaricomycetes</taxon>
        <taxon>Hymenochaetales</taxon>
        <taxon>Rickenellaceae</taxon>
        <taxon>Rickenella</taxon>
    </lineage>
</organism>
<feature type="compositionally biased region" description="Basic and acidic residues" evidence="1">
    <location>
        <begin position="558"/>
        <end position="582"/>
    </location>
</feature>
<feature type="compositionally biased region" description="Basic residues" evidence="1">
    <location>
        <begin position="954"/>
        <end position="971"/>
    </location>
</feature>
<feature type="compositionally biased region" description="Basic and acidic residues" evidence="1">
    <location>
        <begin position="351"/>
        <end position="412"/>
    </location>
</feature>
<keyword evidence="3" id="KW-1185">Reference proteome</keyword>
<accession>A0A4Y7PN89</accession>
<feature type="compositionally biased region" description="Low complexity" evidence="1">
    <location>
        <begin position="862"/>
        <end position="880"/>
    </location>
</feature>
<feature type="compositionally biased region" description="Pro residues" evidence="1">
    <location>
        <begin position="777"/>
        <end position="786"/>
    </location>
</feature>
<dbReference type="Proteomes" id="UP000294933">
    <property type="component" value="Unassembled WGS sequence"/>
</dbReference>
<protein>
    <submittedName>
        <fullName evidence="2">Uncharacterized protein</fullName>
    </submittedName>
</protein>
<sequence>MPPTDNGGDSSSSGLFSNVLSFVTREIGSFVATATGGTVPEDIQQPIPSSSRVKSKSRNHRISVERHDARRRSPSLHAVRRQKPTRDPEDAWRTTSQTCLHTVEHSGRSDRKLKDKRGRSPLHSNHYSRSREEIENVEGTSTEELSASDISRSPSPTPPARALRRRPSMTMPGSLFDRSESLEPSPENDWEEVRVVRFAPGTVSPQKARKASSTSVVQPEAGPSQPRATPHDSRGSSNHSRSRSDFPSEPVAVKPVPPSTPFRPRSSVLKVVEQFSGDDPDPSLMLPKPITPEKDVRIRDRKGKGRARDSDAAHARHDKASSDDEHSASPSSFRNGKERARPSELVGDTSGEIRIRGKERELHAARQEQKARENRNENDEKDKDRDKERIRALEEEVKMLRTELARQRETSHSSHPPPPPPPPPPPMPGPSTSLPLSRATTTADPVLANVRASLKHTAPPHENPINPAVYGSAGAQRAKRTGQPTLKIGADDMAAFLKEMKTHRLRKISNGADGSFSSERQERGERGERSMERGGVDVSRSEASNSTSVVASGTVVFPRRDPSGSREDVDLRHGEKRKRVDESISSGSLPPKRRLTVSNPSAPNLSASSSRSSITLNTSLPLSTTSSSSHIPIQHPNTSHPYQPQPFAMPAEPDPRPRHTRLYPNLSRTEAELTTPSLCSDNEVDFDGERSVEDPAPSTPPGGGEHARSRSVSISINADGGHRNLSRDPPQSNARDVIDVDMEPPAQATHHPESNMLKPRKEKERRGVDDIFGRRPPSSPLPPLSPRKPRPPARPRVRAHKLPEHGSDDDDDDPLALSYTSPPGDTSKGRTLHQDEDEHIEDRSEAPRRPPRALSVTQSNQSRQSTGTARASSRASSTSTRRARRGTLDEELSRADAFDADDDMHSGTLVGVGTRSKKQGFLAHGGAGGEPVFMGVGYVEGVEESDEEEVPLQRRGRKPKKAAASKRKGKS</sequence>
<feature type="compositionally biased region" description="Basic and acidic residues" evidence="1">
    <location>
        <begin position="886"/>
        <end position="897"/>
    </location>
</feature>
<feature type="compositionally biased region" description="Basic residues" evidence="1">
    <location>
        <begin position="787"/>
        <end position="800"/>
    </location>
</feature>
<gene>
    <name evidence="2" type="ORF">BD410DRAFT_822851</name>
</gene>
<feature type="compositionally biased region" description="Polar residues" evidence="1">
    <location>
        <begin position="541"/>
        <end position="551"/>
    </location>
</feature>
<dbReference type="EMBL" id="ML170242">
    <property type="protein sequence ID" value="TDL16496.1"/>
    <property type="molecule type" value="Genomic_DNA"/>
</dbReference>
<reference evidence="2 3" key="1">
    <citation type="submission" date="2018-06" db="EMBL/GenBank/DDBJ databases">
        <title>A transcriptomic atlas of mushroom development highlights an independent origin of complex multicellularity.</title>
        <authorList>
            <consortium name="DOE Joint Genome Institute"/>
            <person name="Krizsan K."/>
            <person name="Almasi E."/>
            <person name="Merenyi Z."/>
            <person name="Sahu N."/>
            <person name="Viragh M."/>
            <person name="Koszo T."/>
            <person name="Mondo S."/>
            <person name="Kiss B."/>
            <person name="Balint B."/>
            <person name="Kues U."/>
            <person name="Barry K."/>
            <person name="Hegedus J.C."/>
            <person name="Henrissat B."/>
            <person name="Johnson J."/>
            <person name="Lipzen A."/>
            <person name="Ohm R."/>
            <person name="Nagy I."/>
            <person name="Pangilinan J."/>
            <person name="Yan J."/>
            <person name="Xiong Y."/>
            <person name="Grigoriev I.V."/>
            <person name="Hibbett D.S."/>
            <person name="Nagy L.G."/>
        </authorList>
    </citation>
    <scope>NUCLEOTIDE SEQUENCE [LARGE SCALE GENOMIC DNA]</scope>
    <source>
        <strain evidence="2 3">SZMC22713</strain>
    </source>
</reference>
<proteinExistence type="predicted"/>
<feature type="region of interest" description="Disordered" evidence="1">
    <location>
        <begin position="942"/>
        <end position="971"/>
    </location>
</feature>
<evidence type="ECO:0000313" key="3">
    <source>
        <dbReference type="Proteomes" id="UP000294933"/>
    </source>
</evidence>
<dbReference type="OrthoDB" id="3256736at2759"/>
<feature type="compositionally biased region" description="Basic and acidic residues" evidence="1">
    <location>
        <begin position="519"/>
        <end position="535"/>
    </location>
</feature>
<feature type="compositionally biased region" description="Polar residues" evidence="1">
    <location>
        <begin position="666"/>
        <end position="680"/>
    </location>
</feature>
<dbReference type="AlphaFoldDB" id="A0A4Y7PN89"/>
<feature type="region of interest" description="Disordered" evidence="1">
    <location>
        <begin position="35"/>
        <end position="486"/>
    </location>
</feature>
<evidence type="ECO:0000313" key="2">
    <source>
        <dbReference type="EMBL" id="TDL16496.1"/>
    </source>
</evidence>
<name>A0A4Y7PN89_9AGAM</name>
<evidence type="ECO:0000256" key="1">
    <source>
        <dbReference type="SAM" id="MobiDB-lite"/>
    </source>
</evidence>
<feature type="compositionally biased region" description="Basic and acidic residues" evidence="1">
    <location>
        <begin position="306"/>
        <end position="327"/>
    </location>
</feature>
<feature type="region of interest" description="Disordered" evidence="1">
    <location>
        <begin position="505"/>
        <end position="905"/>
    </location>
</feature>
<feature type="compositionally biased region" description="Pro residues" evidence="1">
    <location>
        <begin position="415"/>
        <end position="429"/>
    </location>
</feature>
<feature type="compositionally biased region" description="Low complexity" evidence="1">
    <location>
        <begin position="598"/>
        <end position="629"/>
    </location>
</feature>
<dbReference type="VEuPathDB" id="FungiDB:BD410DRAFT_822851"/>
<feature type="compositionally biased region" description="Basic and acidic residues" evidence="1">
    <location>
        <begin position="759"/>
        <end position="773"/>
    </location>
</feature>
<feature type="compositionally biased region" description="Basic and acidic residues" evidence="1">
    <location>
        <begin position="102"/>
        <end position="113"/>
    </location>
</feature>
<feature type="compositionally biased region" description="Basic residues" evidence="1">
    <location>
        <begin position="69"/>
        <end position="83"/>
    </location>
</feature>